<evidence type="ECO:0000256" key="1">
    <source>
        <dbReference type="SAM" id="MobiDB-lite"/>
    </source>
</evidence>
<evidence type="ECO:0000313" key="2">
    <source>
        <dbReference type="EMBL" id="KAK8846372.1"/>
    </source>
</evidence>
<proteinExistence type="predicted"/>
<name>A0ABR2HG12_9EUKA</name>
<dbReference type="Proteomes" id="UP001470230">
    <property type="component" value="Unassembled WGS sequence"/>
</dbReference>
<comment type="caution">
    <text evidence="2">The sequence shown here is derived from an EMBL/GenBank/DDBJ whole genome shotgun (WGS) entry which is preliminary data.</text>
</comment>
<reference evidence="2 3" key="1">
    <citation type="submission" date="2024-04" db="EMBL/GenBank/DDBJ databases">
        <title>Tritrichomonas musculus Genome.</title>
        <authorList>
            <person name="Alves-Ferreira E."/>
            <person name="Grigg M."/>
            <person name="Lorenzi H."/>
            <person name="Galac M."/>
        </authorList>
    </citation>
    <scope>NUCLEOTIDE SEQUENCE [LARGE SCALE GENOMIC DNA]</scope>
    <source>
        <strain evidence="2 3">EAF2021</strain>
    </source>
</reference>
<evidence type="ECO:0000313" key="3">
    <source>
        <dbReference type="Proteomes" id="UP001470230"/>
    </source>
</evidence>
<sequence>MIQIFTSKGTPTKRKTSISSDASTFKKTTDTPNAVTVRYTANRNASEFYSHATTKCYSTNSKFKSSSNPRWNSTKTIRNGSHNYKCCNCLINNNTLNPEKAKKHQTPRLRSLPLTTEKGSENCMVRKLAYQFND</sequence>
<dbReference type="EMBL" id="JAPFFF010000029">
    <property type="protein sequence ID" value="KAK8846372.1"/>
    <property type="molecule type" value="Genomic_DNA"/>
</dbReference>
<organism evidence="2 3">
    <name type="scientific">Tritrichomonas musculus</name>
    <dbReference type="NCBI Taxonomy" id="1915356"/>
    <lineage>
        <taxon>Eukaryota</taxon>
        <taxon>Metamonada</taxon>
        <taxon>Parabasalia</taxon>
        <taxon>Tritrichomonadida</taxon>
        <taxon>Tritrichomonadidae</taxon>
        <taxon>Tritrichomonas</taxon>
    </lineage>
</organism>
<feature type="region of interest" description="Disordered" evidence="1">
    <location>
        <begin position="1"/>
        <end position="27"/>
    </location>
</feature>
<keyword evidence="3" id="KW-1185">Reference proteome</keyword>
<feature type="compositionally biased region" description="Polar residues" evidence="1">
    <location>
        <begin position="17"/>
        <end position="27"/>
    </location>
</feature>
<feature type="compositionally biased region" description="Polar residues" evidence="1">
    <location>
        <begin position="1"/>
        <end position="10"/>
    </location>
</feature>
<accession>A0ABR2HG12</accession>
<gene>
    <name evidence="2" type="ORF">M9Y10_020386</name>
</gene>
<protein>
    <submittedName>
        <fullName evidence="2">Uncharacterized protein</fullName>
    </submittedName>
</protein>